<dbReference type="EMBL" id="JACHXJ010000006">
    <property type="protein sequence ID" value="MBB3131397.1"/>
    <property type="molecule type" value="Genomic_DNA"/>
</dbReference>
<evidence type="ECO:0000256" key="1">
    <source>
        <dbReference type="ARBA" id="ARBA00023125"/>
    </source>
</evidence>
<dbReference type="InterPro" id="IPR001647">
    <property type="entry name" value="HTH_TetR"/>
</dbReference>
<evidence type="ECO:0000313" key="4">
    <source>
        <dbReference type="EMBL" id="MBB3131397.1"/>
    </source>
</evidence>
<dbReference type="SUPFAM" id="SSF48498">
    <property type="entry name" value="Tetracyclin repressor-like, C-terminal domain"/>
    <property type="match status" value="1"/>
</dbReference>
<dbReference type="InterPro" id="IPR050624">
    <property type="entry name" value="HTH-type_Tx_Regulator"/>
</dbReference>
<dbReference type="AlphaFoldDB" id="A0A839U3G8"/>
<protein>
    <submittedName>
        <fullName evidence="4">AcrR family transcriptional regulator</fullName>
    </submittedName>
</protein>
<comment type="caution">
    <text evidence="4">The sequence shown here is derived from an EMBL/GenBank/DDBJ whole genome shotgun (WGS) entry which is preliminary data.</text>
</comment>
<dbReference type="InterPro" id="IPR023772">
    <property type="entry name" value="DNA-bd_HTH_TetR-type_CS"/>
</dbReference>
<dbReference type="RefSeq" id="WP_183586208.1">
    <property type="nucleotide sequence ID" value="NZ_JACHXJ010000006.1"/>
</dbReference>
<name>A0A839U3G8_9BACL</name>
<dbReference type="Gene3D" id="1.10.357.10">
    <property type="entry name" value="Tetracycline Repressor, domain 2"/>
    <property type="match status" value="1"/>
</dbReference>
<accession>A0A839U3G8</accession>
<proteinExistence type="predicted"/>
<dbReference type="GO" id="GO:0003677">
    <property type="term" value="F:DNA binding"/>
    <property type="evidence" value="ECO:0007669"/>
    <property type="project" value="UniProtKB-UniRule"/>
</dbReference>
<gene>
    <name evidence="4" type="ORF">FHS19_006117</name>
</gene>
<dbReference type="Gene3D" id="1.10.10.60">
    <property type="entry name" value="Homeodomain-like"/>
    <property type="match status" value="1"/>
</dbReference>
<evidence type="ECO:0000313" key="5">
    <source>
        <dbReference type="Proteomes" id="UP000517523"/>
    </source>
</evidence>
<keyword evidence="1 2" id="KW-0238">DNA-binding</keyword>
<dbReference type="PROSITE" id="PS01081">
    <property type="entry name" value="HTH_TETR_1"/>
    <property type="match status" value="1"/>
</dbReference>
<dbReference type="PANTHER" id="PTHR43479:SF11">
    <property type="entry name" value="ACREF_ENVCD OPERON REPRESSOR-RELATED"/>
    <property type="match status" value="1"/>
</dbReference>
<evidence type="ECO:0000259" key="3">
    <source>
        <dbReference type="PROSITE" id="PS50977"/>
    </source>
</evidence>
<evidence type="ECO:0000256" key="2">
    <source>
        <dbReference type="PROSITE-ProRule" id="PRU00335"/>
    </source>
</evidence>
<sequence length="210" mass="22948">MEQSKRRQQIVEVAIHAIAELGYAQASVGQIVKRANVSKGVFTYHFASKDELMEQIVHEVFDAGARFMSPRVEGQTTPSGMLKAYIESNLEFMGAHRDYIVALTEVVTNARTTDGKLKFGGASDDLILEPLIEILRWGQETGEFKAFTKRSERVAAAAIRSAIDGVANQLLVNPGLDLSEYAAELVDLFLSAVHRPSHPADSSAEGGRKS</sequence>
<dbReference type="InterPro" id="IPR036271">
    <property type="entry name" value="Tet_transcr_reg_TetR-rel_C_sf"/>
</dbReference>
<dbReference type="PRINTS" id="PR00455">
    <property type="entry name" value="HTHTETR"/>
</dbReference>
<dbReference type="Pfam" id="PF00440">
    <property type="entry name" value="TetR_N"/>
    <property type="match status" value="1"/>
</dbReference>
<dbReference type="SUPFAM" id="SSF46689">
    <property type="entry name" value="Homeodomain-like"/>
    <property type="match status" value="1"/>
</dbReference>
<dbReference type="PANTHER" id="PTHR43479">
    <property type="entry name" value="ACREF/ENVCD OPERON REPRESSOR-RELATED"/>
    <property type="match status" value="1"/>
</dbReference>
<dbReference type="InterPro" id="IPR009057">
    <property type="entry name" value="Homeodomain-like_sf"/>
</dbReference>
<dbReference type="PROSITE" id="PS50977">
    <property type="entry name" value="HTH_TETR_2"/>
    <property type="match status" value="1"/>
</dbReference>
<organism evidence="4 5">
    <name type="scientific">Paenibacillus rhizosphaerae</name>
    <dbReference type="NCBI Taxonomy" id="297318"/>
    <lineage>
        <taxon>Bacteria</taxon>
        <taxon>Bacillati</taxon>
        <taxon>Bacillota</taxon>
        <taxon>Bacilli</taxon>
        <taxon>Bacillales</taxon>
        <taxon>Paenibacillaceae</taxon>
        <taxon>Paenibacillus</taxon>
    </lineage>
</organism>
<feature type="domain" description="HTH tetR-type" evidence="3">
    <location>
        <begin position="4"/>
        <end position="64"/>
    </location>
</feature>
<dbReference type="Proteomes" id="UP000517523">
    <property type="component" value="Unassembled WGS sequence"/>
</dbReference>
<reference evidence="4 5" key="1">
    <citation type="submission" date="2020-08" db="EMBL/GenBank/DDBJ databases">
        <title>Genomic Encyclopedia of Type Strains, Phase III (KMG-III): the genomes of soil and plant-associated and newly described type strains.</title>
        <authorList>
            <person name="Whitman W."/>
        </authorList>
    </citation>
    <scope>NUCLEOTIDE SEQUENCE [LARGE SCALE GENOMIC DNA]</scope>
    <source>
        <strain evidence="4 5">CECT 5831</strain>
    </source>
</reference>
<feature type="DNA-binding region" description="H-T-H motif" evidence="2">
    <location>
        <begin position="27"/>
        <end position="46"/>
    </location>
</feature>